<dbReference type="SUPFAM" id="SSF53098">
    <property type="entry name" value="Ribonuclease H-like"/>
    <property type="match status" value="1"/>
</dbReference>
<dbReference type="PROSITE" id="PS50994">
    <property type="entry name" value="INTEGRASE"/>
    <property type="match status" value="1"/>
</dbReference>
<dbReference type="InterPro" id="IPR012337">
    <property type="entry name" value="RNaseH-like_sf"/>
</dbReference>
<sequence>MANHGKLEEYDSQEEWSQYIERLEFYFEANGVDDEDKQRAILLSVCGSKTYKLIRNLITPGKPSEKTFAELVELVQQHQHPKPSAIVQRFKFNTRFKKPGESIASYVAELRSFSEHCDFKSTLEEMLRDRLVCGINDEQIQRRLLAESSLDFKKAMKIATSMETAVKNARDLTHQMANANINTEKPATLHRVDNQRQGNQPWSKAECGRCGGKHDPQQCNKKGHIARKCRSNTKATGKNQRNDNPNSGTSSNYLNMKDDEIEEEDDNYGIYSLGKEQAEPYVVDVLVSNESLKMEVDTGAAVSVMNEDTYTLLKKKHPNLELKESKVRLNTYTGEQVKVSGQLETSVKYEDQEGVWPLLVITGKGPNLIGRNWLQKIKINWKNLFQLKEDKNTSVRVNKLLEKYEKVFHEELGTFSGLKSKIYVAEDASPKYYKARPVPYALREKVEKELERLQGEGTIEPVQFADWAAPIVPIVKDDKSIRICGDYKVTVNQAAKLDNYPIPKAEDLFATLSGGEKFTKLDTSQAYQQILLEDESKKYTTINTHKGLFQYNRLPYGVSSSPGIFQRTMENLLQGIPFVVVRVDDILVSGSNDEEHLANLEEVLKRLSEHGLRLKKKKCAFMVNEVVYLGQKINSQGIQPIQEKVRAITNAPAPTNVSEVRSYLGMINYYQKYLPNLSTILAPLHSLLEKGKSWKWSEEHQEAFRKSKELLKSSHLLVHYDPEKELILACDASPYGLGAVLSHRMEDNTEQPIAFASRSLSAAEKTYYQLDKEALAIVFGVKKFHQYVYGRHFTILTDHKPLERVLHPDKMTPPMAAARIQRWALILSAYDYAIQYKEGIQNANADALSRLPLPDTPGSIPVPEETILLMELLETTPIRAEQVKNWTKRTPILARVLKFIKQGWPSKCPDGEFQPYFQRRDELSVQDDCILWGNRVVVPPQGRRQVVDELHETHPGICKMKSLARSYVWWPNMDNDLENKVRTCNNCQINRKNPPEAPLHPWEWPSRPWERIHIDYAGPFLGKMFLIMVDAYSKWLEVHPTNVATSRATIEKLRSTFAIHGLPKTIVSDNGSNFCSEEFEEFLAKNGIHHRRTAPYHPASNGLAERAVQTFKEGMKKMSNKEKNQDLPALGRTTSRLDRQLRPVGRRPYQPATRSRPTSGTLEICCRFG</sequence>
<dbReference type="SUPFAM" id="SSF50630">
    <property type="entry name" value="Acid proteases"/>
    <property type="match status" value="1"/>
</dbReference>
<dbReference type="Pfam" id="PF00665">
    <property type="entry name" value="rve"/>
    <property type="match status" value="1"/>
</dbReference>
<dbReference type="FunFam" id="3.10.20.370:FF:000001">
    <property type="entry name" value="Retrovirus-related Pol polyprotein from transposon 17.6-like protein"/>
    <property type="match status" value="1"/>
</dbReference>
<protein>
    <recommendedName>
        <fullName evidence="1">RNA-directed DNA polymerase</fullName>
        <ecNumber evidence="1">2.7.7.49</ecNumber>
    </recommendedName>
</protein>
<evidence type="ECO:0000256" key="2">
    <source>
        <dbReference type="ARBA" id="ARBA00022679"/>
    </source>
</evidence>
<proteinExistence type="predicted"/>
<reference evidence="9" key="1">
    <citation type="submission" date="2020-04" db="EMBL/GenBank/DDBJ databases">
        <authorList>
            <person name="Alioto T."/>
            <person name="Alioto T."/>
            <person name="Gomez Garrido J."/>
        </authorList>
    </citation>
    <scope>NUCLEOTIDE SEQUENCE</scope>
    <source>
        <strain evidence="9">A484AB</strain>
    </source>
</reference>
<evidence type="ECO:0000313" key="10">
    <source>
        <dbReference type="Proteomes" id="UP001152795"/>
    </source>
</evidence>
<dbReference type="GO" id="GO:0015074">
    <property type="term" value="P:DNA integration"/>
    <property type="evidence" value="ECO:0007669"/>
    <property type="project" value="InterPro"/>
</dbReference>
<dbReference type="Gene3D" id="1.10.340.70">
    <property type="match status" value="1"/>
</dbReference>
<organism evidence="9 10">
    <name type="scientific">Paramuricea clavata</name>
    <name type="common">Red gorgonian</name>
    <name type="synonym">Violescent sea-whip</name>
    <dbReference type="NCBI Taxonomy" id="317549"/>
    <lineage>
        <taxon>Eukaryota</taxon>
        <taxon>Metazoa</taxon>
        <taxon>Cnidaria</taxon>
        <taxon>Anthozoa</taxon>
        <taxon>Octocorallia</taxon>
        <taxon>Malacalcyonacea</taxon>
        <taxon>Plexauridae</taxon>
        <taxon>Paramuricea</taxon>
    </lineage>
</organism>
<dbReference type="Pfam" id="PF17921">
    <property type="entry name" value="Integrase_H2C2"/>
    <property type="match status" value="1"/>
</dbReference>
<keyword evidence="2" id="KW-0808">Transferase</keyword>
<keyword evidence="7" id="KW-0695">RNA-directed DNA polymerase</keyword>
<dbReference type="Gene3D" id="3.10.10.10">
    <property type="entry name" value="HIV Type 1 Reverse Transcriptase, subunit A, domain 1"/>
    <property type="match status" value="1"/>
</dbReference>
<evidence type="ECO:0000256" key="6">
    <source>
        <dbReference type="ARBA" id="ARBA00022801"/>
    </source>
</evidence>
<dbReference type="Proteomes" id="UP001152795">
    <property type="component" value="Unassembled WGS sequence"/>
</dbReference>
<dbReference type="OrthoDB" id="5987026at2759"/>
<accession>A0A7D9EEP3</accession>
<dbReference type="Gene3D" id="3.30.420.10">
    <property type="entry name" value="Ribonuclease H-like superfamily/Ribonuclease H"/>
    <property type="match status" value="1"/>
</dbReference>
<comment type="caution">
    <text evidence="9">The sequence shown here is derived from an EMBL/GenBank/DDBJ whole genome shotgun (WGS) entry which is preliminary data.</text>
</comment>
<dbReference type="EC" id="2.7.7.49" evidence="1"/>
<dbReference type="FunFam" id="3.30.70.270:FF:000026">
    <property type="entry name" value="Transposon Ty3-G Gag-Pol polyprotein"/>
    <property type="match status" value="1"/>
</dbReference>
<keyword evidence="4" id="KW-0540">Nuclease</keyword>
<evidence type="ECO:0000256" key="3">
    <source>
        <dbReference type="ARBA" id="ARBA00022695"/>
    </source>
</evidence>
<dbReference type="GO" id="GO:0016787">
    <property type="term" value="F:hydrolase activity"/>
    <property type="evidence" value="ECO:0007669"/>
    <property type="project" value="UniProtKB-KW"/>
</dbReference>
<dbReference type="Gene3D" id="3.30.70.270">
    <property type="match status" value="2"/>
</dbReference>
<gene>
    <name evidence="9" type="ORF">PACLA_8A044526</name>
</gene>
<dbReference type="InterPro" id="IPR036397">
    <property type="entry name" value="RNaseH_sf"/>
</dbReference>
<dbReference type="Pfam" id="PF00077">
    <property type="entry name" value="RVP"/>
    <property type="match status" value="1"/>
</dbReference>
<dbReference type="InterPro" id="IPR041373">
    <property type="entry name" value="RT_RNaseH"/>
</dbReference>
<evidence type="ECO:0000256" key="1">
    <source>
        <dbReference type="ARBA" id="ARBA00012493"/>
    </source>
</evidence>
<dbReference type="GO" id="GO:0004519">
    <property type="term" value="F:endonuclease activity"/>
    <property type="evidence" value="ECO:0007669"/>
    <property type="project" value="UniProtKB-KW"/>
</dbReference>
<evidence type="ECO:0000313" key="9">
    <source>
        <dbReference type="EMBL" id="CAB4007420.1"/>
    </source>
</evidence>
<dbReference type="Gene3D" id="3.10.20.370">
    <property type="match status" value="1"/>
</dbReference>
<evidence type="ECO:0000256" key="5">
    <source>
        <dbReference type="ARBA" id="ARBA00022759"/>
    </source>
</evidence>
<keyword evidence="6" id="KW-0378">Hydrolase</keyword>
<dbReference type="InterPro" id="IPR021109">
    <property type="entry name" value="Peptidase_aspartic_dom_sf"/>
</dbReference>
<dbReference type="EMBL" id="CACRXK020005791">
    <property type="protein sequence ID" value="CAB4007420.1"/>
    <property type="molecule type" value="Genomic_DNA"/>
</dbReference>
<feature type="region of interest" description="Disordered" evidence="8">
    <location>
        <begin position="1118"/>
        <end position="1160"/>
    </location>
</feature>
<name>A0A7D9EEP3_PARCT</name>
<dbReference type="Pfam" id="PF17917">
    <property type="entry name" value="RT_RNaseH"/>
    <property type="match status" value="1"/>
</dbReference>
<dbReference type="Gene3D" id="2.40.70.10">
    <property type="entry name" value="Acid Proteases"/>
    <property type="match status" value="1"/>
</dbReference>
<evidence type="ECO:0000256" key="7">
    <source>
        <dbReference type="ARBA" id="ARBA00022918"/>
    </source>
</evidence>
<dbReference type="InterPro" id="IPR050951">
    <property type="entry name" value="Retrovirus_Pol_polyprotein"/>
</dbReference>
<dbReference type="CDD" id="cd09274">
    <property type="entry name" value="RNase_HI_RT_Ty3"/>
    <property type="match status" value="1"/>
</dbReference>
<dbReference type="PANTHER" id="PTHR37984">
    <property type="entry name" value="PROTEIN CBG26694"/>
    <property type="match status" value="1"/>
</dbReference>
<dbReference type="InterPro" id="IPR043128">
    <property type="entry name" value="Rev_trsase/Diguanyl_cyclase"/>
</dbReference>
<dbReference type="GO" id="GO:0003964">
    <property type="term" value="F:RNA-directed DNA polymerase activity"/>
    <property type="evidence" value="ECO:0007669"/>
    <property type="project" value="UniProtKB-KW"/>
</dbReference>
<dbReference type="PROSITE" id="PS50878">
    <property type="entry name" value="RT_POL"/>
    <property type="match status" value="1"/>
</dbReference>
<feature type="compositionally biased region" description="Polar residues" evidence="8">
    <location>
        <begin position="232"/>
        <end position="254"/>
    </location>
</feature>
<dbReference type="InterPro" id="IPR001584">
    <property type="entry name" value="Integrase_cat-core"/>
</dbReference>
<dbReference type="PANTHER" id="PTHR37984:SF13">
    <property type="entry name" value="RIBONUCLEASE H"/>
    <property type="match status" value="1"/>
</dbReference>
<evidence type="ECO:0000256" key="4">
    <source>
        <dbReference type="ARBA" id="ARBA00022722"/>
    </source>
</evidence>
<dbReference type="AlphaFoldDB" id="A0A7D9EEP3"/>
<keyword evidence="3" id="KW-0548">Nucleotidyltransferase</keyword>
<dbReference type="GO" id="GO:0003676">
    <property type="term" value="F:nucleic acid binding"/>
    <property type="evidence" value="ECO:0007669"/>
    <property type="project" value="InterPro"/>
</dbReference>
<dbReference type="SUPFAM" id="SSF56672">
    <property type="entry name" value="DNA/RNA polymerases"/>
    <property type="match status" value="1"/>
</dbReference>
<feature type="non-terminal residue" evidence="9">
    <location>
        <position position="1"/>
    </location>
</feature>
<dbReference type="InterPro" id="IPR000477">
    <property type="entry name" value="RT_dom"/>
</dbReference>
<keyword evidence="10" id="KW-1185">Reference proteome</keyword>
<dbReference type="InterPro" id="IPR043502">
    <property type="entry name" value="DNA/RNA_pol_sf"/>
</dbReference>
<keyword evidence="5" id="KW-0255">Endonuclease</keyword>
<dbReference type="Pfam" id="PF00078">
    <property type="entry name" value="RVT_1"/>
    <property type="match status" value="1"/>
</dbReference>
<dbReference type="InterPro" id="IPR018061">
    <property type="entry name" value="Retropepsins"/>
</dbReference>
<dbReference type="CDD" id="cd01647">
    <property type="entry name" value="RT_LTR"/>
    <property type="match status" value="1"/>
</dbReference>
<evidence type="ECO:0000256" key="8">
    <source>
        <dbReference type="SAM" id="MobiDB-lite"/>
    </source>
</evidence>
<feature type="region of interest" description="Disordered" evidence="8">
    <location>
        <begin position="230"/>
        <end position="254"/>
    </location>
</feature>
<dbReference type="InterPro" id="IPR041588">
    <property type="entry name" value="Integrase_H2C2"/>
</dbReference>
<dbReference type="FunFam" id="1.10.340.70:FF:000003">
    <property type="entry name" value="Protein CBG25708"/>
    <property type="match status" value="1"/>
</dbReference>